<feature type="domain" description="3-beta hydroxysteroid dehydrogenase/isomerase" evidence="35">
    <location>
        <begin position="4"/>
        <end position="256"/>
    </location>
</feature>
<evidence type="ECO:0000256" key="28">
    <source>
        <dbReference type="ARBA" id="ARBA00052650"/>
    </source>
</evidence>
<accession>R7USY2</accession>
<comment type="subcellular location">
    <subcellularLocation>
        <location evidence="1">Endoplasmic reticulum membrane</location>
        <topology evidence="1">Single-pass membrane protein</topology>
    </subcellularLocation>
    <subcellularLocation>
        <location evidence="2">Lipid droplet</location>
    </subcellularLocation>
</comment>
<comment type="catalytic activity">
    <reaction evidence="28">
        <text>4alpha-carboxy-5alpha-cholest-8-ene-3beta-ol + NAD(+) = 5alpha-cholest-8-en-3-one + CO2 + NADH</text>
        <dbReference type="Rhea" id="RHEA:47172"/>
        <dbReference type="ChEBI" id="CHEBI:16526"/>
        <dbReference type="ChEBI" id="CHEBI:57540"/>
        <dbReference type="ChEBI" id="CHEBI:57945"/>
        <dbReference type="ChEBI" id="CHEBI:87055"/>
        <dbReference type="ChEBI" id="CHEBI:87056"/>
    </reaction>
    <physiologicalReaction direction="left-to-right" evidence="28">
        <dbReference type="Rhea" id="RHEA:47173"/>
    </physiologicalReaction>
</comment>
<keyword evidence="7" id="KW-0551">Lipid droplet</keyword>
<evidence type="ECO:0000256" key="5">
    <source>
        <dbReference type="ARBA" id="ARBA00022516"/>
    </source>
</evidence>
<dbReference type="EnsemblMetazoa" id="CapteT166151">
    <property type="protein sequence ID" value="CapteP166151"/>
    <property type="gene ID" value="CapteG166151"/>
</dbReference>
<keyword evidence="6" id="KW-0153">Cholesterol metabolism</keyword>
<evidence type="ECO:0000256" key="25">
    <source>
        <dbReference type="ARBA" id="ARBA00051429"/>
    </source>
</evidence>
<dbReference type="EMBL" id="KB298124">
    <property type="protein sequence ID" value="ELU09589.1"/>
    <property type="molecule type" value="Genomic_DNA"/>
</dbReference>
<evidence type="ECO:0000256" key="32">
    <source>
        <dbReference type="ARBA" id="ARBA00066634"/>
    </source>
</evidence>
<evidence type="ECO:0000256" key="24">
    <source>
        <dbReference type="ARBA" id="ARBA00051208"/>
    </source>
</evidence>
<dbReference type="OMA" id="STAHWFD"/>
<comment type="catalytic activity">
    <reaction evidence="23">
        <text>a 3beta-hydroxysteroid-4alpha-carboxylate + NADP(+) = a 3-oxosteroid + CO2 + NADPH</text>
        <dbReference type="Rhea" id="RHEA:34771"/>
        <dbReference type="ChEBI" id="CHEBI:16526"/>
        <dbReference type="ChEBI" id="CHEBI:47788"/>
        <dbReference type="ChEBI" id="CHEBI:57783"/>
        <dbReference type="ChEBI" id="CHEBI:58349"/>
        <dbReference type="ChEBI" id="CHEBI:136966"/>
        <dbReference type="EC" id="1.1.1.170"/>
    </reaction>
</comment>
<evidence type="ECO:0000256" key="23">
    <source>
        <dbReference type="ARBA" id="ARBA00051034"/>
    </source>
</evidence>
<evidence type="ECO:0000256" key="8">
    <source>
        <dbReference type="ARBA" id="ARBA00022692"/>
    </source>
</evidence>
<feature type="transmembrane region" description="Helical" evidence="34">
    <location>
        <begin position="256"/>
        <end position="275"/>
    </location>
</feature>
<gene>
    <name evidence="36" type="ORF">CAPTEDRAFT_166151</name>
</gene>
<comment type="subunit">
    <text evidence="4">Homodimer.</text>
</comment>
<keyword evidence="19" id="KW-1207">Sterol metabolism</keyword>
<keyword evidence="20" id="KW-0753">Steroid metabolism</keyword>
<evidence type="ECO:0000256" key="2">
    <source>
        <dbReference type="ARBA" id="ARBA00004502"/>
    </source>
</evidence>
<dbReference type="GO" id="GO:0005789">
    <property type="term" value="C:endoplasmic reticulum membrane"/>
    <property type="evidence" value="ECO:0007669"/>
    <property type="project" value="UniProtKB-SubCell"/>
</dbReference>
<evidence type="ECO:0000313" key="38">
    <source>
        <dbReference type="Proteomes" id="UP000014760"/>
    </source>
</evidence>
<evidence type="ECO:0000256" key="4">
    <source>
        <dbReference type="ARBA" id="ARBA00011738"/>
    </source>
</evidence>
<evidence type="ECO:0000256" key="18">
    <source>
        <dbReference type="ARBA" id="ARBA00023136"/>
    </source>
</evidence>
<dbReference type="Proteomes" id="UP000014760">
    <property type="component" value="Unassembled WGS sequence"/>
</dbReference>
<keyword evidence="38" id="KW-1185">Reference proteome</keyword>
<evidence type="ECO:0000256" key="30">
    <source>
        <dbReference type="ARBA" id="ARBA00052802"/>
    </source>
</evidence>
<dbReference type="InterPro" id="IPR036291">
    <property type="entry name" value="NAD(P)-bd_dom_sf"/>
</dbReference>
<evidence type="ECO:0000256" key="3">
    <source>
        <dbReference type="ARBA" id="ARBA00009219"/>
    </source>
</evidence>
<evidence type="ECO:0000256" key="13">
    <source>
        <dbReference type="ARBA" id="ARBA00022990"/>
    </source>
</evidence>
<keyword evidence="16" id="KW-0520">NAD</keyword>
<evidence type="ECO:0000256" key="34">
    <source>
        <dbReference type="RuleBase" id="RU004475"/>
    </source>
</evidence>
<evidence type="ECO:0000256" key="9">
    <source>
        <dbReference type="ARBA" id="ARBA00022778"/>
    </source>
</evidence>
<comment type="catalytic activity">
    <reaction evidence="21">
        <text>4alpha-carboxyzymosterol + NAD(+) = zymosterone + CO2 + NADH</text>
        <dbReference type="Rhea" id="RHEA:47164"/>
        <dbReference type="ChEBI" id="CHEBI:16526"/>
        <dbReference type="ChEBI" id="CHEBI:52386"/>
        <dbReference type="ChEBI" id="CHEBI:57540"/>
        <dbReference type="ChEBI" id="CHEBI:57945"/>
        <dbReference type="ChEBI" id="CHEBI:143575"/>
    </reaction>
    <physiologicalReaction direction="left-to-right" evidence="21">
        <dbReference type="Rhea" id="RHEA:47165"/>
    </physiologicalReaction>
</comment>
<organism evidence="36">
    <name type="scientific">Capitella teleta</name>
    <name type="common">Polychaete worm</name>
    <dbReference type="NCBI Taxonomy" id="283909"/>
    <lineage>
        <taxon>Eukaryota</taxon>
        <taxon>Metazoa</taxon>
        <taxon>Spiralia</taxon>
        <taxon>Lophotrochozoa</taxon>
        <taxon>Annelida</taxon>
        <taxon>Polychaeta</taxon>
        <taxon>Sedentaria</taxon>
        <taxon>Scolecida</taxon>
        <taxon>Capitellidae</taxon>
        <taxon>Capitella</taxon>
    </lineage>
</organism>
<reference evidence="36 38" key="2">
    <citation type="journal article" date="2013" name="Nature">
        <title>Insights into bilaterian evolution from three spiralian genomes.</title>
        <authorList>
            <person name="Simakov O."/>
            <person name="Marletaz F."/>
            <person name="Cho S.J."/>
            <person name="Edsinger-Gonzales E."/>
            <person name="Havlak P."/>
            <person name="Hellsten U."/>
            <person name="Kuo D.H."/>
            <person name="Larsson T."/>
            <person name="Lv J."/>
            <person name="Arendt D."/>
            <person name="Savage R."/>
            <person name="Osoegawa K."/>
            <person name="de Jong P."/>
            <person name="Grimwood J."/>
            <person name="Chapman J.A."/>
            <person name="Shapiro H."/>
            <person name="Aerts A."/>
            <person name="Otillar R.P."/>
            <person name="Terry A.Y."/>
            <person name="Boore J.L."/>
            <person name="Grigoriev I.V."/>
            <person name="Lindberg D.R."/>
            <person name="Seaver E.C."/>
            <person name="Weisblat D.A."/>
            <person name="Putnam N.H."/>
            <person name="Rokhsar D.S."/>
        </authorList>
    </citation>
    <scope>NUCLEOTIDE SEQUENCE</scope>
    <source>
        <strain evidence="36 38">I ESC-2004</strain>
    </source>
</reference>
<name>R7USY2_CAPTE</name>
<dbReference type="EMBL" id="AMQN01006329">
    <property type="status" value="NOT_ANNOTATED_CDS"/>
    <property type="molecule type" value="Genomic_DNA"/>
</dbReference>
<evidence type="ECO:0000256" key="19">
    <source>
        <dbReference type="ARBA" id="ARBA00023166"/>
    </source>
</evidence>
<dbReference type="SUPFAM" id="SSF51735">
    <property type="entry name" value="NAD(P)-binding Rossmann-fold domains"/>
    <property type="match status" value="1"/>
</dbReference>
<sequence length="333" mass="37103">MRFLVIGGCGFLGRHIVDELLSRGFPVNVFDIRSTFDDGRVKIFLGDLCKKEDLMPALEGVSAVIHCATPPPLSNNRALFHKVNHDGTLNIIACCKEAGVKRMVLTSSASVVYEGSDIKNGVETMPYASKPMDYYTETKILQEKVVLQANSDDFYTVAVRPHGIFGPRDPHLVPTTVRTAQAGKMKFMIGNGENLVDFTFVRNVVHGHILAAESLGPGSKVNGKAYHITNDEPIYFWTFLSKILVGLKYDAPKRHLPFTFIYFLALILNLFVFLLKPIKDIKPTFTPMTVCLAGTHHYYSSEAAKKDMGYRPIVSLDDGIEETIRSFSHLSKK</sequence>
<evidence type="ECO:0000256" key="7">
    <source>
        <dbReference type="ARBA" id="ARBA00022677"/>
    </source>
</evidence>
<dbReference type="InterPro" id="IPR002225">
    <property type="entry name" value="3Beta_OHSteriod_DH/Estase"/>
</dbReference>
<comment type="similarity">
    <text evidence="3 34">Belongs to the 3-beta-HSD family.</text>
</comment>
<comment type="catalytic activity">
    <reaction evidence="24">
        <text>a 3beta-hydroxysteroid-4alpha-carboxylate + NAD(+) = a 3-oxosteroid + CO2 + NADH</text>
        <dbReference type="Rhea" id="RHEA:34775"/>
        <dbReference type="ChEBI" id="CHEBI:16526"/>
        <dbReference type="ChEBI" id="CHEBI:47788"/>
        <dbReference type="ChEBI" id="CHEBI:57540"/>
        <dbReference type="ChEBI" id="CHEBI:57945"/>
        <dbReference type="ChEBI" id="CHEBI:136966"/>
        <dbReference type="EC" id="1.1.1.170"/>
    </reaction>
</comment>
<dbReference type="PANTHER" id="PTHR43245:SF51">
    <property type="entry name" value="SHORT CHAIN DEHYDROGENASE_REDUCTASE FAMILY 42E, MEMBER 2"/>
    <property type="match status" value="1"/>
</dbReference>
<evidence type="ECO:0000256" key="12">
    <source>
        <dbReference type="ARBA" id="ARBA00022989"/>
    </source>
</evidence>
<dbReference type="OrthoDB" id="10262413at2759"/>
<evidence type="ECO:0000256" key="22">
    <source>
        <dbReference type="ARBA" id="ARBA00051020"/>
    </source>
</evidence>
<dbReference type="PANTHER" id="PTHR43245">
    <property type="entry name" value="BIFUNCTIONAL POLYMYXIN RESISTANCE PROTEIN ARNA"/>
    <property type="match status" value="1"/>
</dbReference>
<comment type="catalytic activity">
    <reaction evidence="29">
        <text>4beta-methylzymosterol-4alpha-carboxylate + NADP(+) = 3-dehydro-4-methylzymosterol + CO2 + NADPH</text>
        <dbReference type="Rhea" id="RHEA:33447"/>
        <dbReference type="ChEBI" id="CHEBI:16526"/>
        <dbReference type="ChEBI" id="CHEBI:50593"/>
        <dbReference type="ChEBI" id="CHEBI:57783"/>
        <dbReference type="ChEBI" id="CHEBI:58349"/>
        <dbReference type="ChEBI" id="CHEBI:64925"/>
        <dbReference type="EC" id="1.1.1.170"/>
    </reaction>
    <physiologicalReaction direction="left-to-right" evidence="29">
        <dbReference type="Rhea" id="RHEA:33448"/>
    </physiologicalReaction>
</comment>
<keyword evidence="9" id="KW-0152">Cholesterol biosynthesis</keyword>
<reference evidence="38" key="1">
    <citation type="submission" date="2012-12" db="EMBL/GenBank/DDBJ databases">
        <authorList>
            <person name="Hellsten U."/>
            <person name="Grimwood J."/>
            <person name="Chapman J.A."/>
            <person name="Shapiro H."/>
            <person name="Aerts A."/>
            <person name="Otillar R.P."/>
            <person name="Terry A.Y."/>
            <person name="Boore J.L."/>
            <person name="Simakov O."/>
            <person name="Marletaz F."/>
            <person name="Cho S.-J."/>
            <person name="Edsinger-Gonzales E."/>
            <person name="Havlak P."/>
            <person name="Kuo D.-H."/>
            <person name="Larsson T."/>
            <person name="Lv J."/>
            <person name="Arendt D."/>
            <person name="Savage R."/>
            <person name="Osoegawa K."/>
            <person name="de Jong P."/>
            <person name="Lindberg D.R."/>
            <person name="Seaver E.C."/>
            <person name="Weisblat D.A."/>
            <person name="Putnam N.H."/>
            <person name="Grigoriev I.V."/>
            <person name="Rokhsar D.S."/>
        </authorList>
    </citation>
    <scope>NUCLEOTIDE SEQUENCE</scope>
    <source>
        <strain evidence="38">I ESC-2004</strain>
    </source>
</reference>
<evidence type="ECO:0000256" key="31">
    <source>
        <dbReference type="ARBA" id="ARBA00060653"/>
    </source>
</evidence>
<dbReference type="Gene3D" id="3.40.50.720">
    <property type="entry name" value="NAD(P)-binding Rossmann-like Domain"/>
    <property type="match status" value="1"/>
</dbReference>
<evidence type="ECO:0000256" key="6">
    <source>
        <dbReference type="ARBA" id="ARBA00022548"/>
    </source>
</evidence>
<reference evidence="37" key="3">
    <citation type="submission" date="2015-06" db="UniProtKB">
        <authorList>
            <consortium name="EnsemblMetazoa"/>
        </authorList>
    </citation>
    <scope>IDENTIFICATION</scope>
</reference>
<keyword evidence="5" id="KW-0444">Lipid biosynthesis</keyword>
<dbReference type="GO" id="GO:0005811">
    <property type="term" value="C:lipid droplet"/>
    <property type="evidence" value="ECO:0007669"/>
    <property type="project" value="UniProtKB-SubCell"/>
</dbReference>
<keyword evidence="17" id="KW-0443">Lipid metabolism</keyword>
<keyword evidence="11" id="KW-0752">Steroid biosynthesis</keyword>
<protein>
    <recommendedName>
        <fullName evidence="33">Sterol-4-alpha-carboxylate 3-dehydrogenase, decarboxylating</fullName>
        <ecNumber evidence="32">1.1.1.170</ecNumber>
    </recommendedName>
</protein>
<evidence type="ECO:0000256" key="26">
    <source>
        <dbReference type="ARBA" id="ARBA00051762"/>
    </source>
</evidence>
<evidence type="ECO:0000256" key="15">
    <source>
        <dbReference type="ARBA" id="ARBA00023011"/>
    </source>
</evidence>
<dbReference type="InterPro" id="IPR050177">
    <property type="entry name" value="Lipid_A_modif_metabolic_enz"/>
</dbReference>
<dbReference type="AlphaFoldDB" id="R7USY2"/>
<evidence type="ECO:0000313" key="37">
    <source>
        <dbReference type="EnsemblMetazoa" id="CapteP166151"/>
    </source>
</evidence>
<comment type="pathway">
    <text evidence="31">Steroid biosynthesis; zymosterol biosynthesis; zymosterol from lanosterol: step 4/6.</text>
</comment>
<dbReference type="Pfam" id="PF01073">
    <property type="entry name" value="3Beta_HSD"/>
    <property type="match status" value="1"/>
</dbReference>
<keyword evidence="18 34" id="KW-0472">Membrane</keyword>
<evidence type="ECO:0000256" key="21">
    <source>
        <dbReference type="ARBA" id="ARBA00050270"/>
    </source>
</evidence>
<evidence type="ECO:0000259" key="35">
    <source>
        <dbReference type="Pfam" id="PF01073"/>
    </source>
</evidence>
<keyword evidence="8 34" id="KW-0812">Transmembrane</keyword>
<comment type="catalytic activity">
    <reaction evidence="22">
        <text>4alpha-carboxy-5alpha-cholest-8-ene-3beta-ol + NADP(+) = 5alpha-cholest-8-en-3-one + CO2 + NADPH</text>
        <dbReference type="Rhea" id="RHEA:46848"/>
        <dbReference type="ChEBI" id="CHEBI:16526"/>
        <dbReference type="ChEBI" id="CHEBI:57783"/>
        <dbReference type="ChEBI" id="CHEBI:58349"/>
        <dbReference type="ChEBI" id="CHEBI:87055"/>
        <dbReference type="ChEBI" id="CHEBI:87056"/>
    </reaction>
    <physiologicalReaction direction="left-to-right" evidence="22">
        <dbReference type="Rhea" id="RHEA:46849"/>
    </physiologicalReaction>
</comment>
<evidence type="ECO:0000256" key="14">
    <source>
        <dbReference type="ARBA" id="ARBA00023002"/>
    </source>
</evidence>
<comment type="catalytic activity">
    <reaction evidence="27">
        <text>4beta-methylzymosterol-4alpha-carboxylate + NAD(+) = 3-dehydro-4-methylzymosterol + CO2 + NADH</text>
        <dbReference type="Rhea" id="RHEA:47160"/>
        <dbReference type="ChEBI" id="CHEBI:16526"/>
        <dbReference type="ChEBI" id="CHEBI:50593"/>
        <dbReference type="ChEBI" id="CHEBI:57540"/>
        <dbReference type="ChEBI" id="CHEBI:57945"/>
        <dbReference type="ChEBI" id="CHEBI:64925"/>
    </reaction>
    <physiologicalReaction direction="left-to-right" evidence="27">
        <dbReference type="Rhea" id="RHEA:47161"/>
    </physiologicalReaction>
</comment>
<keyword evidence="13" id="KW-0007">Acetylation</keyword>
<evidence type="ECO:0000256" key="10">
    <source>
        <dbReference type="ARBA" id="ARBA00022824"/>
    </source>
</evidence>
<evidence type="ECO:0000256" key="17">
    <source>
        <dbReference type="ARBA" id="ARBA00023098"/>
    </source>
</evidence>
<dbReference type="EC" id="1.1.1.170" evidence="32"/>
<evidence type="ECO:0000256" key="27">
    <source>
        <dbReference type="ARBA" id="ARBA00051958"/>
    </source>
</evidence>
<evidence type="ECO:0000256" key="33">
    <source>
        <dbReference type="ARBA" id="ARBA00074569"/>
    </source>
</evidence>
<evidence type="ECO:0000256" key="11">
    <source>
        <dbReference type="ARBA" id="ARBA00022955"/>
    </source>
</evidence>
<keyword evidence="14 34" id="KW-0560">Oxidoreductase</keyword>
<comment type="catalytic activity">
    <reaction evidence="25">
        <text>4alpha-carboxy-4beta-methyl-5alpha-cholest-8-en-3beta-ol + NADP(+) = 4alpha-methyl-5alpha-cholest-8-en-3-one + CO2 + NADPH</text>
        <dbReference type="Rhea" id="RHEA:46828"/>
        <dbReference type="ChEBI" id="CHEBI:16526"/>
        <dbReference type="ChEBI" id="CHEBI:57783"/>
        <dbReference type="ChEBI" id="CHEBI:58349"/>
        <dbReference type="ChEBI" id="CHEBI:87047"/>
        <dbReference type="ChEBI" id="CHEBI:87050"/>
    </reaction>
    <physiologicalReaction direction="left-to-right" evidence="25">
        <dbReference type="Rhea" id="RHEA:46829"/>
    </physiologicalReaction>
</comment>
<evidence type="ECO:0000256" key="1">
    <source>
        <dbReference type="ARBA" id="ARBA00004389"/>
    </source>
</evidence>
<evidence type="ECO:0000256" key="16">
    <source>
        <dbReference type="ARBA" id="ARBA00023027"/>
    </source>
</evidence>
<dbReference type="STRING" id="283909.R7USY2"/>
<keyword evidence="10" id="KW-0256">Endoplasmic reticulum</keyword>
<dbReference type="GO" id="GO:0006695">
    <property type="term" value="P:cholesterol biosynthetic process"/>
    <property type="evidence" value="ECO:0007669"/>
    <property type="project" value="UniProtKB-KW"/>
</dbReference>
<dbReference type="GO" id="GO:0000252">
    <property type="term" value="F:3-beta-hydroxysteroid dehydrogenase [NAD(P)+]/C4-decarboxylase activity"/>
    <property type="evidence" value="ECO:0007669"/>
    <property type="project" value="UniProtKB-EC"/>
</dbReference>
<dbReference type="HOGENOM" id="CLU_007383_6_8_1"/>
<evidence type="ECO:0000256" key="20">
    <source>
        <dbReference type="ARBA" id="ARBA00023221"/>
    </source>
</evidence>
<proteinExistence type="inferred from homology"/>
<comment type="catalytic activity">
    <reaction evidence="26">
        <text>4alpha-carboxy-4beta-methyl-5alpha-cholest-8-en-3beta-ol + NAD(+) = 4alpha-methyl-5alpha-cholest-8-en-3-one + CO2 + NADH</text>
        <dbReference type="Rhea" id="RHEA:47168"/>
        <dbReference type="ChEBI" id="CHEBI:16526"/>
        <dbReference type="ChEBI" id="CHEBI:57540"/>
        <dbReference type="ChEBI" id="CHEBI:57945"/>
        <dbReference type="ChEBI" id="CHEBI:87047"/>
        <dbReference type="ChEBI" id="CHEBI:87050"/>
    </reaction>
    <physiologicalReaction direction="left-to-right" evidence="26">
        <dbReference type="Rhea" id="RHEA:47169"/>
    </physiologicalReaction>
</comment>
<keyword evidence="15" id="KW-0756">Sterol biosynthesis</keyword>
<evidence type="ECO:0000313" key="36">
    <source>
        <dbReference type="EMBL" id="ELU09589.1"/>
    </source>
</evidence>
<comment type="catalytic activity">
    <reaction evidence="30">
        <text>4alpha-carboxyzymosterol + NADP(+) = zymosterone + CO2 + NADPH</text>
        <dbReference type="Rhea" id="RHEA:33455"/>
        <dbReference type="ChEBI" id="CHEBI:16526"/>
        <dbReference type="ChEBI" id="CHEBI:52386"/>
        <dbReference type="ChEBI" id="CHEBI:57783"/>
        <dbReference type="ChEBI" id="CHEBI:58349"/>
        <dbReference type="ChEBI" id="CHEBI:143575"/>
    </reaction>
    <physiologicalReaction direction="left-to-right" evidence="30">
        <dbReference type="Rhea" id="RHEA:33456"/>
    </physiologicalReaction>
</comment>
<dbReference type="FunFam" id="3.40.50.720:FF:000251">
    <property type="entry name" value="Sterol-4-alpha-carboxylate 3-dehydrogenase, decarboxylating"/>
    <property type="match status" value="1"/>
</dbReference>
<keyword evidence="12 34" id="KW-1133">Transmembrane helix</keyword>
<evidence type="ECO:0000256" key="29">
    <source>
        <dbReference type="ARBA" id="ARBA00052679"/>
    </source>
</evidence>